<accession>A0A0A8YF63</accession>
<reference evidence="1" key="1">
    <citation type="submission" date="2014-09" db="EMBL/GenBank/DDBJ databases">
        <authorList>
            <person name="Magalhaes I.L.F."/>
            <person name="Oliveira U."/>
            <person name="Santos F.R."/>
            <person name="Vidigal T.H.D.A."/>
            <person name="Brescovit A.D."/>
            <person name="Santos A.J."/>
        </authorList>
    </citation>
    <scope>NUCLEOTIDE SEQUENCE</scope>
    <source>
        <tissue evidence="1">Shoot tissue taken approximately 20 cm above the soil surface</tissue>
    </source>
</reference>
<name>A0A0A8YF63_ARUDO</name>
<proteinExistence type="predicted"/>
<organism evidence="1">
    <name type="scientific">Arundo donax</name>
    <name type="common">Giant reed</name>
    <name type="synonym">Donax arundinaceus</name>
    <dbReference type="NCBI Taxonomy" id="35708"/>
    <lineage>
        <taxon>Eukaryota</taxon>
        <taxon>Viridiplantae</taxon>
        <taxon>Streptophyta</taxon>
        <taxon>Embryophyta</taxon>
        <taxon>Tracheophyta</taxon>
        <taxon>Spermatophyta</taxon>
        <taxon>Magnoliopsida</taxon>
        <taxon>Liliopsida</taxon>
        <taxon>Poales</taxon>
        <taxon>Poaceae</taxon>
        <taxon>PACMAD clade</taxon>
        <taxon>Arundinoideae</taxon>
        <taxon>Arundineae</taxon>
        <taxon>Arundo</taxon>
    </lineage>
</organism>
<reference evidence="1" key="2">
    <citation type="journal article" date="2015" name="Data Brief">
        <title>Shoot transcriptome of the giant reed, Arundo donax.</title>
        <authorList>
            <person name="Barrero R.A."/>
            <person name="Guerrero F.D."/>
            <person name="Moolhuijzen P."/>
            <person name="Goolsby J.A."/>
            <person name="Tidwell J."/>
            <person name="Bellgard S.E."/>
            <person name="Bellgard M.I."/>
        </authorList>
    </citation>
    <scope>NUCLEOTIDE SEQUENCE</scope>
    <source>
        <tissue evidence="1">Shoot tissue taken approximately 20 cm above the soil surface</tissue>
    </source>
</reference>
<dbReference type="EMBL" id="GBRH01276058">
    <property type="protein sequence ID" value="JAD21837.1"/>
    <property type="molecule type" value="Transcribed_RNA"/>
</dbReference>
<protein>
    <submittedName>
        <fullName evidence="1">Uncharacterized protein</fullName>
    </submittedName>
</protein>
<dbReference type="AlphaFoldDB" id="A0A0A8YF63"/>
<sequence length="26" mass="2941">MISYLASNLCNHLLSKFSHQSLTSVF</sequence>
<evidence type="ECO:0000313" key="1">
    <source>
        <dbReference type="EMBL" id="JAD21837.1"/>
    </source>
</evidence>